<feature type="region of interest" description="Disordered" evidence="17">
    <location>
        <begin position="11"/>
        <end position="56"/>
    </location>
</feature>
<comment type="caution">
    <text evidence="19">The sequence shown here is derived from an EMBL/GenBank/DDBJ whole genome shotgun (WGS) entry which is preliminary data.</text>
</comment>
<keyword evidence="12" id="KW-0443">Lipid metabolism</keyword>
<gene>
    <name evidence="19" type="ORF">Rsub_01640</name>
</gene>
<dbReference type="OrthoDB" id="10260889at2759"/>
<evidence type="ECO:0000256" key="5">
    <source>
        <dbReference type="ARBA" id="ARBA00010185"/>
    </source>
</evidence>
<evidence type="ECO:0000256" key="1">
    <source>
        <dbReference type="ARBA" id="ARBA00001698"/>
    </source>
</evidence>
<proteinExistence type="inferred from homology"/>
<keyword evidence="9 16" id="KW-0812">Transmembrane</keyword>
<evidence type="ECO:0000256" key="11">
    <source>
        <dbReference type="ARBA" id="ARBA00022989"/>
    </source>
</evidence>
<reference evidence="19 20" key="1">
    <citation type="journal article" date="2018" name="Sci. Rep.">
        <title>Raphidocelis subcapitata (=Pseudokirchneriella subcapitata) provides an insight into genome evolution and environmental adaptations in the Sphaeropleales.</title>
        <authorList>
            <person name="Suzuki S."/>
            <person name="Yamaguchi H."/>
            <person name="Nakajima N."/>
            <person name="Kawachi M."/>
        </authorList>
    </citation>
    <scope>NUCLEOTIDE SEQUENCE [LARGE SCALE GENOMIC DNA]</scope>
    <source>
        <strain evidence="19 20">NIES-35</strain>
    </source>
</reference>
<dbReference type="STRING" id="307507.A0A2V0NNE9"/>
<comment type="similarity">
    <text evidence="5 16">Belongs to the CDS family.</text>
</comment>
<keyword evidence="8 16" id="KW-0808">Transferase</keyword>
<keyword evidence="15" id="KW-1208">Phospholipid metabolism</keyword>
<accession>A0A2V0NNE9</accession>
<keyword evidence="13 18" id="KW-0472">Membrane</keyword>
<evidence type="ECO:0000256" key="16">
    <source>
        <dbReference type="RuleBase" id="RU003938"/>
    </source>
</evidence>
<evidence type="ECO:0000256" key="2">
    <source>
        <dbReference type="ARBA" id="ARBA00004141"/>
    </source>
</evidence>
<feature type="transmembrane region" description="Helical" evidence="18">
    <location>
        <begin position="310"/>
        <end position="328"/>
    </location>
</feature>
<feature type="transmembrane region" description="Helical" evidence="18">
    <location>
        <begin position="131"/>
        <end position="157"/>
    </location>
</feature>
<feature type="transmembrane region" description="Helical" evidence="18">
    <location>
        <begin position="264"/>
        <end position="289"/>
    </location>
</feature>
<dbReference type="AlphaFoldDB" id="A0A2V0NNE9"/>
<evidence type="ECO:0000256" key="13">
    <source>
        <dbReference type="ARBA" id="ARBA00023136"/>
    </source>
</evidence>
<evidence type="ECO:0000256" key="9">
    <source>
        <dbReference type="ARBA" id="ARBA00022692"/>
    </source>
</evidence>
<dbReference type="Pfam" id="PF01148">
    <property type="entry name" value="CTP_transf_1"/>
    <property type="match status" value="1"/>
</dbReference>
<dbReference type="PANTHER" id="PTHR47101:SF1">
    <property type="entry name" value="PHOSPHATIDATE CYTIDYLYLTRANSFERASE 4, CHLOROPLASTIC"/>
    <property type="match status" value="1"/>
</dbReference>
<dbReference type="GO" id="GO:0004605">
    <property type="term" value="F:phosphatidate cytidylyltransferase activity"/>
    <property type="evidence" value="ECO:0007669"/>
    <property type="project" value="UniProtKB-EC"/>
</dbReference>
<evidence type="ECO:0000256" key="3">
    <source>
        <dbReference type="ARBA" id="ARBA00005119"/>
    </source>
</evidence>
<evidence type="ECO:0000256" key="17">
    <source>
        <dbReference type="SAM" id="MobiDB-lite"/>
    </source>
</evidence>
<evidence type="ECO:0000256" key="12">
    <source>
        <dbReference type="ARBA" id="ARBA00023098"/>
    </source>
</evidence>
<feature type="transmembrane region" description="Helical" evidence="18">
    <location>
        <begin position="178"/>
        <end position="199"/>
    </location>
</feature>
<evidence type="ECO:0000256" key="15">
    <source>
        <dbReference type="ARBA" id="ARBA00023264"/>
    </source>
</evidence>
<keyword evidence="7" id="KW-0444">Lipid biosynthesis</keyword>
<dbReference type="Proteomes" id="UP000247498">
    <property type="component" value="Unassembled WGS sequence"/>
</dbReference>
<evidence type="ECO:0000313" key="20">
    <source>
        <dbReference type="Proteomes" id="UP000247498"/>
    </source>
</evidence>
<dbReference type="GO" id="GO:0016020">
    <property type="term" value="C:membrane"/>
    <property type="evidence" value="ECO:0007669"/>
    <property type="project" value="UniProtKB-SubCell"/>
</dbReference>
<keyword evidence="10 16" id="KW-0548">Nucleotidyltransferase</keyword>
<comment type="pathway">
    <text evidence="3 16">Phospholipid metabolism; CDP-diacylglycerol biosynthesis; CDP-diacylglycerol from sn-glycerol 3-phosphate: step 3/3.</text>
</comment>
<dbReference type="UniPathway" id="UPA00557">
    <property type="reaction ID" value="UER00614"/>
</dbReference>
<keyword evidence="11 18" id="KW-1133">Transmembrane helix</keyword>
<comment type="catalytic activity">
    <reaction evidence="1 16">
        <text>a 1,2-diacyl-sn-glycero-3-phosphate + CTP + H(+) = a CDP-1,2-diacyl-sn-glycerol + diphosphate</text>
        <dbReference type="Rhea" id="RHEA:16229"/>
        <dbReference type="ChEBI" id="CHEBI:15378"/>
        <dbReference type="ChEBI" id="CHEBI:33019"/>
        <dbReference type="ChEBI" id="CHEBI:37563"/>
        <dbReference type="ChEBI" id="CHEBI:58332"/>
        <dbReference type="ChEBI" id="CHEBI:58608"/>
        <dbReference type="EC" id="2.7.7.41"/>
    </reaction>
</comment>
<keyword evidence="20" id="KW-1185">Reference proteome</keyword>
<dbReference type="InParanoid" id="A0A2V0NNE9"/>
<evidence type="ECO:0000256" key="7">
    <source>
        <dbReference type="ARBA" id="ARBA00022516"/>
    </source>
</evidence>
<keyword evidence="14" id="KW-0594">Phospholipid biosynthesis</keyword>
<dbReference type="GO" id="GO:0016024">
    <property type="term" value="P:CDP-diacylglycerol biosynthetic process"/>
    <property type="evidence" value="ECO:0007669"/>
    <property type="project" value="UniProtKB-UniPathway"/>
</dbReference>
<name>A0A2V0NNE9_9CHLO</name>
<organism evidence="19 20">
    <name type="scientific">Raphidocelis subcapitata</name>
    <dbReference type="NCBI Taxonomy" id="307507"/>
    <lineage>
        <taxon>Eukaryota</taxon>
        <taxon>Viridiplantae</taxon>
        <taxon>Chlorophyta</taxon>
        <taxon>core chlorophytes</taxon>
        <taxon>Chlorophyceae</taxon>
        <taxon>CS clade</taxon>
        <taxon>Sphaeropleales</taxon>
        <taxon>Selenastraceae</taxon>
        <taxon>Raphidocelis</taxon>
    </lineage>
</organism>
<dbReference type="PANTHER" id="PTHR47101">
    <property type="entry name" value="PHOSPHATIDATE CYTIDYLYLTRANSFERASE 5, CHLOROPLASTIC"/>
    <property type="match status" value="1"/>
</dbReference>
<sequence length="399" mass="38434">MVLAGRVPLLPAPLPTRRGATSARRSRLPRAGAAHGRLSQPPTEARAADSQPQPLSAGGGAAAIAFPASSLGGAAAAAAAALTAPLPSIDGARAALHGAATAAKAAAAPAAAAAKKAVAAGDLAPRVASALVLGAAGAGVVAAGGLPFLAAATLLAFQASREYFGMVAARDAARGAEPAPPVVAAAATALCVGFAPAVALAGVKAGAALCVSSFALLALTVVASARPTFGQLTSAVFGLLYCGFLPCFWVQLRALPGPVAGAAPASVGLAATLAAVLCVVAADTGAYFAGRAVGRTKLTDISPKKTVEGAAAGAACSVAAALALRGLLGWPGGAAAAAGFGAVMFVSSIFGDLIESIIKREAGLKDSGNLIPGHGGLLDRFDSYMFSGAIAWVLATALP</sequence>
<evidence type="ECO:0000256" key="6">
    <source>
        <dbReference type="ARBA" id="ARBA00012487"/>
    </source>
</evidence>
<evidence type="ECO:0000256" key="10">
    <source>
        <dbReference type="ARBA" id="ARBA00022695"/>
    </source>
</evidence>
<dbReference type="EMBL" id="BDRX01000006">
    <property type="protein sequence ID" value="GBF88739.1"/>
    <property type="molecule type" value="Genomic_DNA"/>
</dbReference>
<feature type="transmembrane region" description="Helical" evidence="18">
    <location>
        <begin position="205"/>
        <end position="225"/>
    </location>
</feature>
<feature type="transmembrane region" description="Helical" evidence="18">
    <location>
        <begin position="232"/>
        <end position="252"/>
    </location>
</feature>
<evidence type="ECO:0000256" key="8">
    <source>
        <dbReference type="ARBA" id="ARBA00022679"/>
    </source>
</evidence>
<comment type="subcellular location">
    <subcellularLocation>
        <location evidence="2">Membrane</location>
        <topology evidence="2">Multi-pass membrane protein</topology>
    </subcellularLocation>
</comment>
<evidence type="ECO:0000256" key="18">
    <source>
        <dbReference type="SAM" id="Phobius"/>
    </source>
</evidence>
<comment type="pathway">
    <text evidence="4">Lipid metabolism.</text>
</comment>
<evidence type="ECO:0000256" key="4">
    <source>
        <dbReference type="ARBA" id="ARBA00005189"/>
    </source>
</evidence>
<dbReference type="EC" id="2.7.7.41" evidence="6 16"/>
<dbReference type="InterPro" id="IPR000374">
    <property type="entry name" value="PC_trans"/>
</dbReference>
<dbReference type="FunCoup" id="A0A2V0NNE9">
    <property type="interactions" value="419"/>
</dbReference>
<feature type="transmembrane region" description="Helical" evidence="18">
    <location>
        <begin position="334"/>
        <end position="354"/>
    </location>
</feature>
<evidence type="ECO:0000313" key="19">
    <source>
        <dbReference type="EMBL" id="GBF88739.1"/>
    </source>
</evidence>
<evidence type="ECO:0000256" key="14">
    <source>
        <dbReference type="ARBA" id="ARBA00023209"/>
    </source>
</evidence>
<protein>
    <recommendedName>
        <fullName evidence="6 16">Phosphatidate cytidylyltransferase</fullName>
        <ecNumber evidence="6 16">2.7.7.41</ecNumber>
    </recommendedName>
</protein>
<dbReference type="PROSITE" id="PS01315">
    <property type="entry name" value="CDS"/>
    <property type="match status" value="1"/>
</dbReference>